<dbReference type="SUPFAM" id="SSF53613">
    <property type="entry name" value="Ribokinase-like"/>
    <property type="match status" value="1"/>
</dbReference>
<sequence>MKFPPNPPATASMQIGLPFDPTASLSNEILVFGLNPAFQATLHFEHYQFGKVNRAFRKCNSVGGKGQNFAIACGLYGDGDKLTVMQIVGGMTGRYIQAFLDERKIQHISINTRKATRTCTTILDERTGEMTQLIEPAARVDSTESKQLEQSIRYVIENSPKIEAIALCGTLPPGLTGYIYTLIAQLKPPNVLLLLDAYQNTECLRTGHVDILKINAEEARLLALVDVDADLFETGKKLHEMYKVTMIAVTNGPDQAYLFHVTSRSSDGAPLTLTVTSYIIPPVLTVFSEMGDLESVCSSPRSRTLPEATGEPTGLHTALKTCHISGSSFTSYIENGDSMRSGNGSDMGTRDGYKDVVINPLGAGDTCSSIFVVEYLDTLDAADAFRHGLAAASASCLVVDYTSYFDMGVKTAIYDRIVPSSTIVHMVTAVE</sequence>
<accession>A0ABQ8EZB9</accession>
<dbReference type="Proteomes" id="UP001648503">
    <property type="component" value="Unassembled WGS sequence"/>
</dbReference>
<reference evidence="2 3" key="1">
    <citation type="submission" date="2021-02" db="EMBL/GenBank/DDBJ databases">
        <title>Variation within the Batrachochytrium salamandrivorans European outbreak.</title>
        <authorList>
            <person name="Kelly M."/>
            <person name="Pasmans F."/>
            <person name="Shea T.P."/>
            <person name="Munoz J.F."/>
            <person name="Carranza S."/>
            <person name="Cuomo C.A."/>
            <person name="Martel A."/>
        </authorList>
    </citation>
    <scope>NUCLEOTIDE SEQUENCE [LARGE SCALE GENOMIC DNA]</scope>
    <source>
        <strain evidence="2 3">AMFP18/2</strain>
    </source>
</reference>
<gene>
    <name evidence="2" type="ORF">BASA50_010146</name>
</gene>
<feature type="domain" description="Carbohydrate kinase PfkB" evidence="1">
    <location>
        <begin position="49"/>
        <end position="260"/>
    </location>
</feature>
<evidence type="ECO:0000313" key="2">
    <source>
        <dbReference type="EMBL" id="KAH6589271.1"/>
    </source>
</evidence>
<dbReference type="Pfam" id="PF00294">
    <property type="entry name" value="PfkB"/>
    <property type="match status" value="1"/>
</dbReference>
<dbReference type="Gene3D" id="3.40.1190.20">
    <property type="match status" value="2"/>
</dbReference>
<dbReference type="PANTHER" id="PTHR46566">
    <property type="entry name" value="1-PHOSPHOFRUCTOKINASE-RELATED"/>
    <property type="match status" value="1"/>
</dbReference>
<dbReference type="InterPro" id="IPR029056">
    <property type="entry name" value="Ribokinase-like"/>
</dbReference>
<comment type="caution">
    <text evidence="2">The sequence shown here is derived from an EMBL/GenBank/DDBJ whole genome shotgun (WGS) entry which is preliminary data.</text>
</comment>
<keyword evidence="3" id="KW-1185">Reference proteome</keyword>
<protein>
    <recommendedName>
        <fullName evidence="1">Carbohydrate kinase PfkB domain-containing protein</fullName>
    </recommendedName>
</protein>
<dbReference type="PANTHER" id="PTHR46566:SF2">
    <property type="entry name" value="ATP-DEPENDENT 6-PHOSPHOFRUCTOKINASE ISOZYME 2"/>
    <property type="match status" value="1"/>
</dbReference>
<dbReference type="InterPro" id="IPR011611">
    <property type="entry name" value="PfkB_dom"/>
</dbReference>
<name>A0ABQ8EZB9_9FUNG</name>
<proteinExistence type="predicted"/>
<organism evidence="2 3">
    <name type="scientific">Batrachochytrium salamandrivorans</name>
    <dbReference type="NCBI Taxonomy" id="1357716"/>
    <lineage>
        <taxon>Eukaryota</taxon>
        <taxon>Fungi</taxon>
        <taxon>Fungi incertae sedis</taxon>
        <taxon>Chytridiomycota</taxon>
        <taxon>Chytridiomycota incertae sedis</taxon>
        <taxon>Chytridiomycetes</taxon>
        <taxon>Rhizophydiales</taxon>
        <taxon>Rhizophydiales incertae sedis</taxon>
        <taxon>Batrachochytrium</taxon>
    </lineage>
</organism>
<evidence type="ECO:0000259" key="1">
    <source>
        <dbReference type="Pfam" id="PF00294"/>
    </source>
</evidence>
<evidence type="ECO:0000313" key="3">
    <source>
        <dbReference type="Proteomes" id="UP001648503"/>
    </source>
</evidence>
<dbReference type="EMBL" id="JAFCIX010000469">
    <property type="protein sequence ID" value="KAH6589271.1"/>
    <property type="molecule type" value="Genomic_DNA"/>
</dbReference>